<feature type="compositionally biased region" description="Acidic residues" evidence="1">
    <location>
        <begin position="374"/>
        <end position="403"/>
    </location>
</feature>
<feature type="compositionally biased region" description="Acidic residues" evidence="1">
    <location>
        <begin position="352"/>
        <end position="364"/>
    </location>
</feature>
<feature type="compositionally biased region" description="Basic and acidic residues" evidence="1">
    <location>
        <begin position="124"/>
        <end position="137"/>
    </location>
</feature>
<feature type="region of interest" description="Disordered" evidence="1">
    <location>
        <begin position="24"/>
        <end position="138"/>
    </location>
</feature>
<feature type="compositionally biased region" description="Basic and acidic residues" evidence="1">
    <location>
        <begin position="84"/>
        <end position="99"/>
    </location>
</feature>
<accession>A0ABD0JWD5</accession>
<name>A0ABD0JWD5_9CAEN</name>
<comment type="caution">
    <text evidence="2">The sequence shown here is derived from an EMBL/GenBank/DDBJ whole genome shotgun (WGS) entry which is preliminary data.</text>
</comment>
<sequence>MTTIKDTTTNASRDNPVQLRTNILRATGRDDVDPNDVLSRNGPADATDRLEHEDKRPCEDKQTQLNDPDEEDGKLSEATGGWPAEEKDFHVSAIEHPETGTDLQMTLRSPGSGATASSLQSLQHTEEEKSSGVRKDFQLSNQQSDTPVAGLSCLTGASCIEANTAVPATQATTGFHGYSVHPGCSDFPVTNPGNMKSEGRKKKGSGEDHPQARSFANAASRSESKADRHDMPTILRFRCCVQESLPLTLSAQHDEQHVEVNGAEDLRGINDSNAMDSHRTLPSAAKYVSGEDRLWEGGVHAQQESQGNHTENSTAQVQGQPAEELGACSPVLMAAQGGRPRHDDSTSPFADDALDEEEEQEQGSDGDFFQQGPGDDDGDGSEDDFDEPQPEGDGDGPPDVDIDQDIDLRRERRCLHCCVCMREVQLSCGHRNLCWDCFRCPGFWSNHLHYGPPRCLVCGEVYVDIYLPRGVVRFAGVRRIRKCGCGHRRG</sequence>
<evidence type="ECO:0008006" key="4">
    <source>
        <dbReference type="Google" id="ProtNLM"/>
    </source>
</evidence>
<proteinExistence type="predicted"/>
<dbReference type="AlphaFoldDB" id="A0ABD0JWD5"/>
<feature type="compositionally biased region" description="Basic and acidic residues" evidence="1">
    <location>
        <begin position="46"/>
        <end position="62"/>
    </location>
</feature>
<feature type="region of interest" description="Disordered" evidence="1">
    <location>
        <begin position="299"/>
        <end position="322"/>
    </location>
</feature>
<keyword evidence="3" id="KW-1185">Reference proteome</keyword>
<feature type="compositionally biased region" description="Polar residues" evidence="1">
    <location>
        <begin position="101"/>
        <end position="123"/>
    </location>
</feature>
<protein>
    <recommendedName>
        <fullName evidence="4">RING-type domain-containing protein</fullName>
    </recommendedName>
</protein>
<reference evidence="2 3" key="1">
    <citation type="journal article" date="2023" name="Sci. Data">
        <title>Genome assembly of the Korean intertidal mud-creeper Batillaria attramentaria.</title>
        <authorList>
            <person name="Patra A.K."/>
            <person name="Ho P.T."/>
            <person name="Jun S."/>
            <person name="Lee S.J."/>
            <person name="Kim Y."/>
            <person name="Won Y.J."/>
        </authorList>
    </citation>
    <scope>NUCLEOTIDE SEQUENCE [LARGE SCALE GENOMIC DNA]</scope>
    <source>
        <strain evidence="2">Wonlab-2016</strain>
    </source>
</reference>
<dbReference type="EMBL" id="JACVVK020000315">
    <property type="protein sequence ID" value="KAK7478888.1"/>
    <property type="molecule type" value="Genomic_DNA"/>
</dbReference>
<feature type="region of interest" description="Disordered" evidence="1">
    <location>
        <begin position="335"/>
        <end position="403"/>
    </location>
</feature>
<organism evidence="2 3">
    <name type="scientific">Batillaria attramentaria</name>
    <dbReference type="NCBI Taxonomy" id="370345"/>
    <lineage>
        <taxon>Eukaryota</taxon>
        <taxon>Metazoa</taxon>
        <taxon>Spiralia</taxon>
        <taxon>Lophotrochozoa</taxon>
        <taxon>Mollusca</taxon>
        <taxon>Gastropoda</taxon>
        <taxon>Caenogastropoda</taxon>
        <taxon>Sorbeoconcha</taxon>
        <taxon>Cerithioidea</taxon>
        <taxon>Batillariidae</taxon>
        <taxon>Batillaria</taxon>
    </lineage>
</organism>
<dbReference type="Proteomes" id="UP001519460">
    <property type="component" value="Unassembled WGS sequence"/>
</dbReference>
<evidence type="ECO:0000256" key="1">
    <source>
        <dbReference type="SAM" id="MobiDB-lite"/>
    </source>
</evidence>
<gene>
    <name evidence="2" type="ORF">BaRGS_00029869</name>
</gene>
<feature type="region of interest" description="Disordered" evidence="1">
    <location>
        <begin position="187"/>
        <end position="228"/>
    </location>
</feature>
<feature type="compositionally biased region" description="Polar residues" evidence="1">
    <location>
        <begin position="302"/>
        <end position="319"/>
    </location>
</feature>
<evidence type="ECO:0000313" key="3">
    <source>
        <dbReference type="Proteomes" id="UP001519460"/>
    </source>
</evidence>
<evidence type="ECO:0000313" key="2">
    <source>
        <dbReference type="EMBL" id="KAK7478888.1"/>
    </source>
</evidence>